<name>A0A3B1B413_9ZZZZ</name>
<accession>A0A3B1B413</accession>
<dbReference type="SMART" id="SM00671">
    <property type="entry name" value="SEL1"/>
    <property type="match status" value="1"/>
</dbReference>
<protein>
    <recommendedName>
        <fullName evidence="2">Sel1 repeat family protein</fullName>
    </recommendedName>
</protein>
<dbReference type="InterPro" id="IPR006597">
    <property type="entry name" value="Sel1-like"/>
</dbReference>
<sequence length="119" mass="12946">MVNKLVLLISSAVFITSAAVSQAATRTNAPLEMAKIQNPDSEKKCLEAFVSSKFSYAHRLCLSLAQQGMRDAQLVTGLMYAFGEGTKKNAVLAELWLNEAARNGSMEAKEVLDDIHVLD</sequence>
<dbReference type="Gene3D" id="1.25.40.10">
    <property type="entry name" value="Tetratricopeptide repeat domain"/>
    <property type="match status" value="1"/>
</dbReference>
<organism evidence="1">
    <name type="scientific">hydrothermal vent metagenome</name>
    <dbReference type="NCBI Taxonomy" id="652676"/>
    <lineage>
        <taxon>unclassified sequences</taxon>
        <taxon>metagenomes</taxon>
        <taxon>ecological metagenomes</taxon>
    </lineage>
</organism>
<reference evidence="1" key="1">
    <citation type="submission" date="2018-06" db="EMBL/GenBank/DDBJ databases">
        <authorList>
            <person name="Zhirakovskaya E."/>
        </authorList>
    </citation>
    <scope>NUCLEOTIDE SEQUENCE</scope>
</reference>
<dbReference type="InterPro" id="IPR011990">
    <property type="entry name" value="TPR-like_helical_dom_sf"/>
</dbReference>
<proteinExistence type="predicted"/>
<evidence type="ECO:0008006" key="2">
    <source>
        <dbReference type="Google" id="ProtNLM"/>
    </source>
</evidence>
<gene>
    <name evidence="1" type="ORF">MNBD_ALPHA03-380</name>
</gene>
<dbReference type="EMBL" id="UOFW01000181">
    <property type="protein sequence ID" value="VAX06754.1"/>
    <property type="molecule type" value="Genomic_DNA"/>
</dbReference>
<dbReference type="AlphaFoldDB" id="A0A3B1B413"/>
<dbReference type="SUPFAM" id="SSF81901">
    <property type="entry name" value="HCP-like"/>
    <property type="match status" value="1"/>
</dbReference>
<evidence type="ECO:0000313" key="1">
    <source>
        <dbReference type="EMBL" id="VAX06754.1"/>
    </source>
</evidence>